<dbReference type="OrthoDB" id="9815607at2"/>
<dbReference type="GO" id="GO:0005886">
    <property type="term" value="C:plasma membrane"/>
    <property type="evidence" value="ECO:0007669"/>
    <property type="project" value="UniProtKB-SubCell"/>
</dbReference>
<evidence type="ECO:0000256" key="3">
    <source>
        <dbReference type="ARBA" id="ARBA00008741"/>
    </source>
</evidence>
<evidence type="ECO:0000256" key="5">
    <source>
        <dbReference type="ARBA" id="ARBA00022448"/>
    </source>
</evidence>
<dbReference type="Pfam" id="PF04995">
    <property type="entry name" value="CcmD"/>
    <property type="match status" value="1"/>
</dbReference>
<dbReference type="InterPro" id="IPR052075">
    <property type="entry name" value="Heme_exporter_D"/>
</dbReference>
<dbReference type="InterPro" id="IPR007078">
    <property type="entry name" value="Haem_export_protD_CcmD"/>
</dbReference>
<evidence type="ECO:0000256" key="7">
    <source>
        <dbReference type="ARBA" id="ARBA00022519"/>
    </source>
</evidence>
<dbReference type="GO" id="GO:0017004">
    <property type="term" value="P:cytochrome complex assembly"/>
    <property type="evidence" value="ECO:0007669"/>
    <property type="project" value="UniProtKB-KW"/>
</dbReference>
<evidence type="ECO:0000256" key="12">
    <source>
        <dbReference type="RuleBase" id="RU363101"/>
    </source>
</evidence>
<evidence type="ECO:0000256" key="10">
    <source>
        <dbReference type="ARBA" id="ARBA00022989"/>
    </source>
</evidence>
<dbReference type="EMBL" id="QFWT01000001">
    <property type="protein sequence ID" value="PWI35080.1"/>
    <property type="molecule type" value="Genomic_DNA"/>
</dbReference>
<keyword evidence="7 12" id="KW-0997">Cell inner membrane</keyword>
<evidence type="ECO:0000256" key="9">
    <source>
        <dbReference type="ARBA" id="ARBA00022748"/>
    </source>
</evidence>
<keyword evidence="14" id="KW-1185">Reference proteome</keyword>
<dbReference type="AlphaFoldDB" id="A0A2U3BE68"/>
<keyword evidence="9 12" id="KW-0201">Cytochrome c-type biogenesis</keyword>
<accession>A0A2U3BE68</accession>
<name>A0A2U3BE68_9VIBR</name>
<keyword evidence="10 12" id="KW-1133">Transmembrane helix</keyword>
<comment type="subcellular location">
    <subcellularLocation>
        <location evidence="2 12">Cell inner membrane</location>
        <topology evidence="2 12">Single-pass membrane protein</topology>
    </subcellularLocation>
</comment>
<comment type="similarity">
    <text evidence="3 12">Belongs to the CcmD/CycX/HelD family.</text>
</comment>
<keyword evidence="6 12" id="KW-1003">Cell membrane</keyword>
<dbReference type="NCBIfam" id="TIGR03141">
    <property type="entry name" value="cytochro_ccmD"/>
    <property type="match status" value="1"/>
</dbReference>
<keyword evidence="8 12" id="KW-0812">Transmembrane</keyword>
<keyword evidence="5 12" id="KW-0813">Transport</keyword>
<keyword evidence="11 12" id="KW-0472">Membrane</keyword>
<dbReference type="GO" id="GO:0015886">
    <property type="term" value="P:heme transport"/>
    <property type="evidence" value="ECO:0007669"/>
    <property type="project" value="InterPro"/>
</dbReference>
<dbReference type="RefSeq" id="WP_109318232.1">
    <property type="nucleotide sequence ID" value="NZ_QFWT01000001.1"/>
</dbReference>
<evidence type="ECO:0000256" key="1">
    <source>
        <dbReference type="ARBA" id="ARBA00002442"/>
    </source>
</evidence>
<dbReference type="GO" id="GO:1903607">
    <property type="term" value="P:cytochrome c biosynthetic process"/>
    <property type="evidence" value="ECO:0007669"/>
    <property type="project" value="TreeGrafter"/>
</dbReference>
<proteinExistence type="inferred from homology"/>
<dbReference type="PANTHER" id="PTHR37531">
    <property type="entry name" value="HEME EXPORTER PROTEIN D"/>
    <property type="match status" value="1"/>
</dbReference>
<evidence type="ECO:0000313" key="14">
    <source>
        <dbReference type="Proteomes" id="UP000245362"/>
    </source>
</evidence>
<comment type="caution">
    <text evidence="13">The sequence shown here is derived from an EMBL/GenBank/DDBJ whole genome shotgun (WGS) entry which is preliminary data.</text>
</comment>
<reference evidence="13 14" key="1">
    <citation type="submission" date="2018-05" db="EMBL/GenBank/DDBJ databases">
        <title>Vibrio limimaris sp. nov., isolated from marine sediment.</title>
        <authorList>
            <person name="Li C.-M."/>
        </authorList>
    </citation>
    <scope>NUCLEOTIDE SEQUENCE [LARGE SCALE GENOMIC DNA]</scope>
    <source>
        <strain evidence="13 14">E4404</strain>
    </source>
</reference>
<evidence type="ECO:0000256" key="8">
    <source>
        <dbReference type="ARBA" id="ARBA00022692"/>
    </source>
</evidence>
<evidence type="ECO:0000256" key="6">
    <source>
        <dbReference type="ARBA" id="ARBA00022475"/>
    </source>
</evidence>
<evidence type="ECO:0000256" key="11">
    <source>
        <dbReference type="ARBA" id="ARBA00023136"/>
    </source>
</evidence>
<evidence type="ECO:0000256" key="4">
    <source>
        <dbReference type="ARBA" id="ARBA00016461"/>
    </source>
</evidence>
<dbReference type="PANTHER" id="PTHR37531:SF1">
    <property type="entry name" value="HEME EXPORTER PROTEIN D"/>
    <property type="match status" value="1"/>
</dbReference>
<sequence length="68" mass="7594">MFFQSFSDLLSMGGYGSYVWSAFGFTASAMLILLVKSLRDGRCIIRAVRDKQSRQARIAAAKKLENTL</sequence>
<gene>
    <name evidence="13" type="primary">ccmD</name>
    <name evidence="13" type="ORF">DI392_02030</name>
</gene>
<comment type="function">
    <text evidence="1 12">Required for the export of heme to the periplasm for the biogenesis of c-type cytochromes.</text>
</comment>
<dbReference type="Proteomes" id="UP000245362">
    <property type="component" value="Unassembled WGS sequence"/>
</dbReference>
<organism evidence="13 14">
    <name type="scientific">Vibrio albus</name>
    <dbReference type="NCBI Taxonomy" id="2200953"/>
    <lineage>
        <taxon>Bacteria</taxon>
        <taxon>Pseudomonadati</taxon>
        <taxon>Pseudomonadota</taxon>
        <taxon>Gammaproteobacteria</taxon>
        <taxon>Vibrionales</taxon>
        <taxon>Vibrionaceae</taxon>
        <taxon>Vibrio</taxon>
    </lineage>
</organism>
<protein>
    <recommendedName>
        <fullName evidence="4 12">Heme exporter protein D</fullName>
    </recommendedName>
</protein>
<evidence type="ECO:0000313" key="13">
    <source>
        <dbReference type="EMBL" id="PWI35080.1"/>
    </source>
</evidence>
<feature type="transmembrane region" description="Helical" evidence="12">
    <location>
        <begin position="15"/>
        <end position="35"/>
    </location>
</feature>
<evidence type="ECO:0000256" key="2">
    <source>
        <dbReference type="ARBA" id="ARBA00004377"/>
    </source>
</evidence>